<keyword evidence="7" id="KW-0325">Glycoprotein</keyword>
<evidence type="ECO:0000313" key="12">
    <source>
        <dbReference type="EMBL" id="EPQ09681.1"/>
    </source>
</evidence>
<dbReference type="PANTHER" id="PTHR12308:SF23">
    <property type="entry name" value="ANOCTAMIN-5"/>
    <property type="match status" value="1"/>
</dbReference>
<evidence type="ECO:0000256" key="3">
    <source>
        <dbReference type="ARBA" id="ARBA00022475"/>
    </source>
</evidence>
<keyword evidence="5 8" id="KW-1133">Transmembrane helix</keyword>
<protein>
    <recommendedName>
        <fullName evidence="8">Anoctamin</fullName>
    </recommendedName>
</protein>
<feature type="transmembrane region" description="Helical" evidence="8">
    <location>
        <begin position="1362"/>
        <end position="1383"/>
    </location>
</feature>
<gene>
    <name evidence="12" type="ORF">D623_10018684</name>
</gene>
<evidence type="ECO:0000256" key="9">
    <source>
        <dbReference type="SAM" id="MobiDB-lite"/>
    </source>
</evidence>
<dbReference type="InterPro" id="IPR007632">
    <property type="entry name" value="Anoctamin"/>
</dbReference>
<dbReference type="SUPFAM" id="SSF47240">
    <property type="entry name" value="Ferritin-like"/>
    <property type="match status" value="1"/>
</dbReference>
<feature type="domain" description="Anoctamin transmembrane" evidence="10">
    <location>
        <begin position="977"/>
        <end position="1433"/>
    </location>
</feature>
<dbReference type="GO" id="GO:0046983">
    <property type="term" value="F:protein dimerization activity"/>
    <property type="evidence" value="ECO:0007669"/>
    <property type="project" value="InterPro"/>
</dbReference>
<evidence type="ECO:0000256" key="6">
    <source>
        <dbReference type="ARBA" id="ARBA00023136"/>
    </source>
</evidence>
<feature type="region of interest" description="Disordered" evidence="9">
    <location>
        <begin position="46"/>
        <end position="624"/>
    </location>
</feature>
<dbReference type="Pfam" id="PF04547">
    <property type="entry name" value="Anoctamin"/>
    <property type="match status" value="1"/>
</dbReference>
<dbReference type="PANTHER" id="PTHR12308">
    <property type="entry name" value="ANOCTAMIN"/>
    <property type="match status" value="1"/>
</dbReference>
<keyword evidence="3" id="KW-1003">Cell membrane</keyword>
<dbReference type="InterPro" id="IPR012347">
    <property type="entry name" value="Ferritin-like"/>
</dbReference>
<dbReference type="Proteomes" id="UP000052978">
    <property type="component" value="Unassembled WGS sequence"/>
</dbReference>
<reference evidence="12 13" key="1">
    <citation type="journal article" date="2013" name="Nat. Commun.">
        <title>Genome analysis reveals insights into physiology and longevity of the Brandt's bat Myotis brandtii.</title>
        <authorList>
            <person name="Seim I."/>
            <person name="Fang X."/>
            <person name="Xiong Z."/>
            <person name="Lobanov A.V."/>
            <person name="Huang Z."/>
            <person name="Ma S."/>
            <person name="Feng Y."/>
            <person name="Turanov A.A."/>
            <person name="Zhu Y."/>
            <person name="Lenz T.L."/>
            <person name="Gerashchenko M.V."/>
            <person name="Fan D."/>
            <person name="Hee Yim S."/>
            <person name="Yao X."/>
            <person name="Jordan D."/>
            <person name="Xiong Y."/>
            <person name="Ma Y."/>
            <person name="Lyapunov A.N."/>
            <person name="Chen G."/>
            <person name="Kulakova O.I."/>
            <person name="Sun Y."/>
            <person name="Lee S.G."/>
            <person name="Bronson R.T."/>
            <person name="Moskalev A.A."/>
            <person name="Sunyaev S.R."/>
            <person name="Zhang G."/>
            <person name="Krogh A."/>
            <person name="Wang J."/>
            <person name="Gladyshev V.N."/>
        </authorList>
    </citation>
    <scope>NUCLEOTIDE SEQUENCE [LARGE SCALE GENOMIC DNA]</scope>
</reference>
<feature type="transmembrane region" description="Helical" evidence="8">
    <location>
        <begin position="1241"/>
        <end position="1262"/>
    </location>
</feature>
<comment type="caution">
    <text evidence="8">Lacks conserved residue(s) required for the propagation of feature annotation.</text>
</comment>
<dbReference type="InterPro" id="IPR009078">
    <property type="entry name" value="Ferritin-like_SF"/>
</dbReference>
<evidence type="ECO:0000256" key="1">
    <source>
        <dbReference type="ARBA" id="ARBA00004651"/>
    </source>
</evidence>
<keyword evidence="4 8" id="KW-0812">Transmembrane</keyword>
<evidence type="ECO:0000256" key="8">
    <source>
        <dbReference type="RuleBase" id="RU280814"/>
    </source>
</evidence>
<dbReference type="GO" id="GO:0005886">
    <property type="term" value="C:plasma membrane"/>
    <property type="evidence" value="ECO:0007669"/>
    <property type="project" value="UniProtKB-SubCell"/>
</dbReference>
<keyword evidence="13" id="KW-1185">Reference proteome</keyword>
<feature type="transmembrane region" description="Helical" evidence="8">
    <location>
        <begin position="988"/>
        <end position="1015"/>
    </location>
</feature>
<comment type="similarity">
    <text evidence="2 8">Belongs to the anoctamin family.</text>
</comment>
<dbReference type="GO" id="GO:0005254">
    <property type="term" value="F:chloride channel activity"/>
    <property type="evidence" value="ECO:0007669"/>
    <property type="project" value="TreeGrafter"/>
</dbReference>
<proteinExistence type="inferred from homology"/>
<keyword evidence="6 8" id="KW-0472">Membrane</keyword>
<feature type="transmembrane region" description="Helical" evidence="8">
    <location>
        <begin position="1143"/>
        <end position="1168"/>
    </location>
</feature>
<evidence type="ECO:0000256" key="2">
    <source>
        <dbReference type="ARBA" id="ARBA00009671"/>
    </source>
</evidence>
<accession>S7MYE2</accession>
<feature type="compositionally biased region" description="Basic residues" evidence="9">
    <location>
        <begin position="606"/>
        <end position="617"/>
    </location>
</feature>
<dbReference type="Gene3D" id="1.20.1260.10">
    <property type="match status" value="1"/>
</dbReference>
<organism evidence="12 13">
    <name type="scientific">Myotis brandtii</name>
    <name type="common">Brandt's bat</name>
    <dbReference type="NCBI Taxonomy" id="109478"/>
    <lineage>
        <taxon>Eukaryota</taxon>
        <taxon>Metazoa</taxon>
        <taxon>Chordata</taxon>
        <taxon>Craniata</taxon>
        <taxon>Vertebrata</taxon>
        <taxon>Euteleostomi</taxon>
        <taxon>Mammalia</taxon>
        <taxon>Eutheria</taxon>
        <taxon>Laurasiatheria</taxon>
        <taxon>Chiroptera</taxon>
        <taxon>Yangochiroptera</taxon>
        <taxon>Vespertilionidae</taxon>
        <taxon>Myotis</taxon>
    </lineage>
</organism>
<evidence type="ECO:0000259" key="10">
    <source>
        <dbReference type="Pfam" id="PF04547"/>
    </source>
</evidence>
<feature type="domain" description="Anoctamin dimerisation" evidence="11">
    <location>
        <begin position="759"/>
        <end position="973"/>
    </location>
</feature>
<evidence type="ECO:0000256" key="7">
    <source>
        <dbReference type="ARBA" id="ARBA00023180"/>
    </source>
</evidence>
<evidence type="ECO:0000256" key="5">
    <source>
        <dbReference type="ARBA" id="ARBA00022989"/>
    </source>
</evidence>
<sequence>MEATLTLARNLNQALLELQALGSTPADPQLCDFLENHFLDEEVILSSKKSIERGGGNRIAKKERKGKEKKGKERKGKERKGKERKGKERKGKERKGKERKGKERKGKERKGKERKGKERKGKERKGKERKGKERKGKERKGKERKGKERKGKERKGKERKGKERKGKERKGKERKGKERKGKERKGKERKGKERKGKERKGKERKGKERKGKERKGKERKGKERKGKERKGKERKGKERKGKERKGKERKGKERKGKERKGKERKGKERKGKERKGKERKGKERKGKERKGKERKGKERKGKERKGKERKGKERKGKERKGKERKGKERKGKERKGKERKGKERKGKERKGKERKGKERKGKERKGKERKGKERKGKERKGKERKGKERKGKERKGKERKGKERKGKERKGKERKGKERKGKERKGKERKGKERKGKERKGKERKGKERKGKERKGKERKGKERKGKERKGKERKGKERKGKERKGKERKGKERKGKERKGKERKGKERKGKERKGKERKGKERKGKERKGKERKGKERKGKERKGKERKGKERKGKERKGKERPAPQQGSGSGEDPGEPESKARELDDREDGSLWEQYWEGTRERYRKRATRHKSSGAREGEWRYPLEKKTKFPEIAGPEESLTGSLWDSQSLRERKREALAGESAEQLFRRPKLKFSIQSSRAGHLPSNTSFSIINELAKMGDPEVLEVVKEEGRRLTRQADFDLRMSESLSSRETSFLLSEAVLFDKDKQSKDSIFFRDGIRRIDFVLSYVDEVKKEAELKMERRKMFEENLRKTGLELEIEDKRNSEDGKTYFVKIHAPWEVLVTYAEVLGVKRPIKESDILRPEKSSFLLGPLKLPKDVKHPDPDYFTVQFSRHRQELFLIEDKSSFFPSSSRNRIVYYILTRCPFGIEDGKKKFGIERLLNSNTYSAAYPLHDGQYWKPSEPPNPTNQRYLLFQNWARFSYFYKEQPFDLIRNYFGEKIGMYFVFLGFYTEMLVLAAVVGLACFIYGLFSIHSSTASIEVCDPKIGGQIIMCPLCDLLCDFWRLNTTCLSSKVSHLFDNESTVFFAIFMGIWVTLFLEFWKQRQARLECDWDLVDFEEEQQQLQLRPEFEAMCKKRKINPVTQEMEPHMPLKNRIPWYFLSGATVTLWMSLVVACLVAVIVYRLSVFATFSRFMETEASLKHVKSFLTPQIATALSGSCLNFIVILILNFFYEKISAWITKMEIPRTYQEYESSLTLKMFLFQFVNFYSSCFYLAFFKGKFVGYPGKYTYLFNVWRSEECDPGGCLIELTTQLTIIMTGKQVFGNIQEAVYPLALNWWRRRKARTNSEKLYSRWEQDHDLETFGSLGLFYEYLETVIQFGFVTLFVASFPLAPVLALMNNILEIRVDAWKLTTQYRRPVASKAHSIGVWQDILHAMAVLSVASNTNMKIDRTFATPKPRPQTDPEICTLTQQRWWRPESGYLRCSHSYHTSILALAAPGLLEMQKSGETEKSGSSA</sequence>
<feature type="compositionally biased region" description="Basic residues" evidence="9">
    <location>
        <begin position="59"/>
        <end position="559"/>
    </location>
</feature>
<dbReference type="Pfam" id="PF16178">
    <property type="entry name" value="Anoct_dimer"/>
    <property type="match status" value="1"/>
</dbReference>
<feature type="transmembrane region" description="Helical" evidence="8">
    <location>
        <begin position="1197"/>
        <end position="1218"/>
    </location>
</feature>
<dbReference type="InterPro" id="IPR032394">
    <property type="entry name" value="Anoct_dimer"/>
</dbReference>
<dbReference type="eggNOG" id="KOG2514">
    <property type="taxonomic scope" value="Eukaryota"/>
</dbReference>
<name>S7MYE2_MYOBR</name>
<dbReference type="InterPro" id="IPR049452">
    <property type="entry name" value="Anoctamin_TM"/>
</dbReference>
<comment type="subcellular location">
    <subcellularLocation>
        <location evidence="1">Cell membrane</location>
        <topology evidence="1">Multi-pass membrane protein</topology>
    </subcellularLocation>
    <subcellularLocation>
        <location evidence="8">Membrane</location>
        <topology evidence="8">Multi-pass membrane protein</topology>
    </subcellularLocation>
</comment>
<evidence type="ECO:0000259" key="11">
    <source>
        <dbReference type="Pfam" id="PF16178"/>
    </source>
</evidence>
<dbReference type="EMBL" id="KE162808">
    <property type="protein sequence ID" value="EPQ09681.1"/>
    <property type="molecule type" value="Genomic_DNA"/>
</dbReference>
<evidence type="ECO:0000256" key="4">
    <source>
        <dbReference type="ARBA" id="ARBA00022692"/>
    </source>
</evidence>
<evidence type="ECO:0000313" key="13">
    <source>
        <dbReference type="Proteomes" id="UP000052978"/>
    </source>
</evidence>